<keyword evidence="3" id="KW-1185">Reference proteome</keyword>
<dbReference type="EMBL" id="CM007385">
    <property type="protein sequence ID" value="ONK67691.1"/>
    <property type="molecule type" value="Genomic_DNA"/>
</dbReference>
<protein>
    <submittedName>
        <fullName evidence="2">Uncharacterized protein</fullName>
    </submittedName>
</protein>
<feature type="region of interest" description="Disordered" evidence="1">
    <location>
        <begin position="1"/>
        <end position="83"/>
    </location>
</feature>
<feature type="compositionally biased region" description="Basic and acidic residues" evidence="1">
    <location>
        <begin position="239"/>
        <end position="251"/>
    </location>
</feature>
<evidence type="ECO:0000313" key="3">
    <source>
        <dbReference type="Proteomes" id="UP000243459"/>
    </source>
</evidence>
<dbReference type="AlphaFoldDB" id="A0A5P1ET25"/>
<organism evidence="2 3">
    <name type="scientific">Asparagus officinalis</name>
    <name type="common">Garden asparagus</name>
    <dbReference type="NCBI Taxonomy" id="4686"/>
    <lineage>
        <taxon>Eukaryota</taxon>
        <taxon>Viridiplantae</taxon>
        <taxon>Streptophyta</taxon>
        <taxon>Embryophyta</taxon>
        <taxon>Tracheophyta</taxon>
        <taxon>Spermatophyta</taxon>
        <taxon>Magnoliopsida</taxon>
        <taxon>Liliopsida</taxon>
        <taxon>Asparagales</taxon>
        <taxon>Asparagaceae</taxon>
        <taxon>Asparagoideae</taxon>
        <taxon>Asparagus</taxon>
    </lineage>
</organism>
<evidence type="ECO:0000256" key="1">
    <source>
        <dbReference type="SAM" id="MobiDB-lite"/>
    </source>
</evidence>
<accession>A0A5P1ET25</accession>
<proteinExistence type="predicted"/>
<feature type="region of interest" description="Disordered" evidence="1">
    <location>
        <begin position="113"/>
        <end position="133"/>
    </location>
</feature>
<sequence>MDDGKRAAKAFVDQYFPVKEPNSKPADIFGDLFSSPNSKKESPKKQGHGGQSFSAHIPITDGKYQGNPNKSQNTSQKGSNSTEHCEISEPCLMSSSVDYGCRDNYPYNPDNRYPGPSYYVEKKDRKDGSDYSSPEIAGAEWWQGWSKNRCSVVKEEEVIKAYCESFVFFVSIEPSPHVLILMYCLCSCLIKNPPPPMASHGAQPPSQDPPPQRHPGTRRRAPVGRRIEWPAVSRRATRRGKEEVGEAEKTEGTMTRGEGSGAAQRAAGGGVPGEPMKRRWSKRELTW</sequence>
<dbReference type="PANTHER" id="PTHR33738:SF8">
    <property type="entry name" value="OS05G0454500 PROTEIN"/>
    <property type="match status" value="1"/>
</dbReference>
<feature type="region of interest" description="Disordered" evidence="1">
    <location>
        <begin position="196"/>
        <end position="287"/>
    </location>
</feature>
<dbReference type="PANTHER" id="PTHR33738">
    <property type="entry name" value="EMB|CAB82975.1"/>
    <property type="match status" value="1"/>
</dbReference>
<name>A0A5P1ET25_ASPOF</name>
<feature type="compositionally biased region" description="Basic and acidic residues" evidence="1">
    <location>
        <begin position="120"/>
        <end position="129"/>
    </location>
</feature>
<feature type="compositionally biased region" description="Polar residues" evidence="1">
    <location>
        <begin position="66"/>
        <end position="82"/>
    </location>
</feature>
<reference evidence="3" key="1">
    <citation type="journal article" date="2017" name="Nat. Commun.">
        <title>The asparagus genome sheds light on the origin and evolution of a young Y chromosome.</title>
        <authorList>
            <person name="Harkess A."/>
            <person name="Zhou J."/>
            <person name="Xu C."/>
            <person name="Bowers J.E."/>
            <person name="Van der Hulst R."/>
            <person name="Ayyampalayam S."/>
            <person name="Mercati F."/>
            <person name="Riccardi P."/>
            <person name="McKain M.R."/>
            <person name="Kakrana A."/>
            <person name="Tang H."/>
            <person name="Ray J."/>
            <person name="Groenendijk J."/>
            <person name="Arikit S."/>
            <person name="Mathioni S.M."/>
            <person name="Nakano M."/>
            <person name="Shan H."/>
            <person name="Telgmann-Rauber A."/>
            <person name="Kanno A."/>
            <person name="Yue Z."/>
            <person name="Chen H."/>
            <person name="Li W."/>
            <person name="Chen Y."/>
            <person name="Xu X."/>
            <person name="Zhang Y."/>
            <person name="Luo S."/>
            <person name="Chen H."/>
            <person name="Gao J."/>
            <person name="Mao Z."/>
            <person name="Pires J.C."/>
            <person name="Luo M."/>
            <person name="Kudrna D."/>
            <person name="Wing R.A."/>
            <person name="Meyers B.C."/>
            <person name="Yi K."/>
            <person name="Kong H."/>
            <person name="Lavrijsen P."/>
            <person name="Sunseri F."/>
            <person name="Falavigna A."/>
            <person name="Ye Y."/>
            <person name="Leebens-Mack J.H."/>
            <person name="Chen G."/>
        </authorList>
    </citation>
    <scope>NUCLEOTIDE SEQUENCE [LARGE SCALE GENOMIC DNA]</scope>
    <source>
        <strain evidence="3">cv. DH0086</strain>
    </source>
</reference>
<dbReference type="Proteomes" id="UP000243459">
    <property type="component" value="Chromosome 5"/>
</dbReference>
<gene>
    <name evidence="2" type="ORF">A4U43_C05F2730</name>
</gene>
<evidence type="ECO:0000313" key="2">
    <source>
        <dbReference type="EMBL" id="ONK67691.1"/>
    </source>
</evidence>
<dbReference type="Gramene" id="ONK67691">
    <property type="protein sequence ID" value="ONK67691"/>
    <property type="gene ID" value="A4U43_C05F2730"/>
</dbReference>